<comment type="caution">
    <text evidence="3">The sequence shown here is derived from an EMBL/GenBank/DDBJ whole genome shotgun (WGS) entry which is preliminary data.</text>
</comment>
<dbReference type="PANTHER" id="PTHR10907:SF47">
    <property type="entry name" value="REGUCALCIN"/>
    <property type="match status" value="1"/>
</dbReference>
<evidence type="ECO:0000313" key="4">
    <source>
        <dbReference type="Proteomes" id="UP001525968"/>
    </source>
</evidence>
<dbReference type="RefSeq" id="WP_261501795.1">
    <property type="nucleotide sequence ID" value="NZ_JAODYH010000010.1"/>
</dbReference>
<proteinExistence type="inferred from homology"/>
<evidence type="ECO:0000256" key="1">
    <source>
        <dbReference type="ARBA" id="ARBA00008853"/>
    </source>
</evidence>
<evidence type="ECO:0000259" key="2">
    <source>
        <dbReference type="Pfam" id="PF08450"/>
    </source>
</evidence>
<dbReference type="Proteomes" id="UP001525968">
    <property type="component" value="Unassembled WGS sequence"/>
</dbReference>
<dbReference type="Gene3D" id="2.120.10.30">
    <property type="entry name" value="TolB, C-terminal domain"/>
    <property type="match status" value="1"/>
</dbReference>
<sequence length="300" mass="32412">MPALPASPEILPFGTLHTRLGECPVWDAQRQWLWLIDGREGLLLALDAQGEERQRFEVPAPLGSFALNSDGRLVLALRESVVLLDPVSGRMQTLGRLEDQHPNLRLNDGAALADGSFCVGTMHTFRAPQEAPLGGLYRIDTAGQMLRVDQGYGVVNGPVQHPVDGRLFVCDSAARRIYVYPRPGEGPWQRALFADTEGLGSGPDGCCFDAEGGLWSALVHIGEIVRFDALGQPSQRLRLPLTHPSSLCFGGPDLADLFVTSISDSGRLSASGPLDGRVLRVRGLGRRGAPRPQCRIQAPV</sequence>
<dbReference type="PANTHER" id="PTHR10907">
    <property type="entry name" value="REGUCALCIN"/>
    <property type="match status" value="1"/>
</dbReference>
<reference evidence="3 4" key="1">
    <citation type="submission" date="2022-09" db="EMBL/GenBank/DDBJ databases">
        <title>Draft genome of isolate Be4.</title>
        <authorList>
            <person name="Sanchez-Castro I."/>
            <person name="Martinez-Rodriguez P."/>
            <person name="Descostes M."/>
            <person name="Merroun M."/>
        </authorList>
    </citation>
    <scope>NUCLEOTIDE SEQUENCE [LARGE SCALE GENOMIC DNA]</scope>
    <source>
        <strain evidence="3 4">Be4</strain>
    </source>
</reference>
<protein>
    <submittedName>
        <fullName evidence="3">SMP-30/gluconolactonase/LRE family protein</fullName>
    </submittedName>
</protein>
<gene>
    <name evidence="3" type="ORF">N0K08_18095</name>
</gene>
<dbReference type="InterPro" id="IPR005511">
    <property type="entry name" value="SMP-30"/>
</dbReference>
<dbReference type="InterPro" id="IPR011042">
    <property type="entry name" value="6-blade_b-propeller_TolB-like"/>
</dbReference>
<dbReference type="InterPro" id="IPR013658">
    <property type="entry name" value="SGL"/>
</dbReference>
<feature type="domain" description="SMP-30/Gluconolactonase/LRE-like region" evidence="2">
    <location>
        <begin position="20"/>
        <end position="262"/>
    </location>
</feature>
<dbReference type="SUPFAM" id="SSF63829">
    <property type="entry name" value="Calcium-dependent phosphotriesterase"/>
    <property type="match status" value="1"/>
</dbReference>
<dbReference type="EMBL" id="JAODYH010000010">
    <property type="protein sequence ID" value="MCT9812547.1"/>
    <property type="molecule type" value="Genomic_DNA"/>
</dbReference>
<keyword evidence="4" id="KW-1185">Reference proteome</keyword>
<name>A0ABT2PQ06_9BURK</name>
<accession>A0ABT2PQ06</accession>
<comment type="similarity">
    <text evidence="1">Belongs to the SMP-30/CGR1 family.</text>
</comment>
<dbReference type="Pfam" id="PF08450">
    <property type="entry name" value="SGL"/>
    <property type="match status" value="1"/>
</dbReference>
<evidence type="ECO:0000313" key="3">
    <source>
        <dbReference type="EMBL" id="MCT9812547.1"/>
    </source>
</evidence>
<organism evidence="3 4">
    <name type="scientific">Acidovorax bellezanensis</name>
    <dbReference type="NCBI Taxonomy" id="2976702"/>
    <lineage>
        <taxon>Bacteria</taxon>
        <taxon>Pseudomonadati</taxon>
        <taxon>Pseudomonadota</taxon>
        <taxon>Betaproteobacteria</taxon>
        <taxon>Burkholderiales</taxon>
        <taxon>Comamonadaceae</taxon>
        <taxon>Acidovorax</taxon>
    </lineage>
</organism>
<dbReference type="PRINTS" id="PR01790">
    <property type="entry name" value="SMP30FAMILY"/>
</dbReference>